<evidence type="ECO:0000256" key="1">
    <source>
        <dbReference type="SAM" id="MobiDB-lite"/>
    </source>
</evidence>
<dbReference type="Gramene" id="TuG1812G0200002704.01.T01">
    <property type="protein sequence ID" value="TuG1812G0200002704.01.T01"/>
    <property type="gene ID" value="TuG1812G0200002704.01"/>
</dbReference>
<feature type="region of interest" description="Disordered" evidence="1">
    <location>
        <begin position="33"/>
        <end position="114"/>
    </location>
</feature>
<organism evidence="2 3">
    <name type="scientific">Triticum urartu</name>
    <name type="common">Red wild einkorn</name>
    <name type="synonym">Crithodium urartu</name>
    <dbReference type="NCBI Taxonomy" id="4572"/>
    <lineage>
        <taxon>Eukaryota</taxon>
        <taxon>Viridiplantae</taxon>
        <taxon>Streptophyta</taxon>
        <taxon>Embryophyta</taxon>
        <taxon>Tracheophyta</taxon>
        <taxon>Spermatophyta</taxon>
        <taxon>Magnoliopsida</taxon>
        <taxon>Liliopsida</taxon>
        <taxon>Poales</taxon>
        <taxon>Poaceae</taxon>
        <taxon>BOP clade</taxon>
        <taxon>Pooideae</taxon>
        <taxon>Triticodae</taxon>
        <taxon>Triticeae</taxon>
        <taxon>Triticinae</taxon>
        <taxon>Triticum</taxon>
    </lineage>
</organism>
<protein>
    <submittedName>
        <fullName evidence="2">Uncharacterized protein</fullName>
    </submittedName>
</protein>
<sequence>RPSLPARYRHLPLRRRHVLVVLHRPSSLLLPRRRQPLQLATTTSPSPWRTAGTSPSSSARLCQLARAPPPASRPPSVSYHRTDAPFSQESPPSGLASCAPPPPRDPTRRRSSDSSPRLCLQFFRRHQWPALSLSLWFEEQQLLGLQCRHLKTEEMAIIPLW</sequence>
<reference evidence="3" key="1">
    <citation type="journal article" date="2013" name="Nature">
        <title>Draft genome of the wheat A-genome progenitor Triticum urartu.</title>
        <authorList>
            <person name="Ling H.Q."/>
            <person name="Zhao S."/>
            <person name="Liu D."/>
            <person name="Wang J."/>
            <person name="Sun H."/>
            <person name="Zhang C."/>
            <person name="Fan H."/>
            <person name="Li D."/>
            <person name="Dong L."/>
            <person name="Tao Y."/>
            <person name="Gao C."/>
            <person name="Wu H."/>
            <person name="Li Y."/>
            <person name="Cui Y."/>
            <person name="Guo X."/>
            <person name="Zheng S."/>
            <person name="Wang B."/>
            <person name="Yu K."/>
            <person name="Liang Q."/>
            <person name="Yang W."/>
            <person name="Lou X."/>
            <person name="Chen J."/>
            <person name="Feng M."/>
            <person name="Jian J."/>
            <person name="Zhang X."/>
            <person name="Luo G."/>
            <person name="Jiang Y."/>
            <person name="Liu J."/>
            <person name="Wang Z."/>
            <person name="Sha Y."/>
            <person name="Zhang B."/>
            <person name="Wu H."/>
            <person name="Tang D."/>
            <person name="Shen Q."/>
            <person name="Xue P."/>
            <person name="Zou S."/>
            <person name="Wang X."/>
            <person name="Liu X."/>
            <person name="Wang F."/>
            <person name="Yang Y."/>
            <person name="An X."/>
            <person name="Dong Z."/>
            <person name="Zhang K."/>
            <person name="Zhang X."/>
            <person name="Luo M.C."/>
            <person name="Dvorak J."/>
            <person name="Tong Y."/>
            <person name="Wang J."/>
            <person name="Yang H."/>
            <person name="Li Z."/>
            <person name="Wang D."/>
            <person name="Zhang A."/>
            <person name="Wang J."/>
        </authorList>
    </citation>
    <scope>NUCLEOTIDE SEQUENCE</scope>
    <source>
        <strain evidence="3">cv. G1812</strain>
    </source>
</reference>
<dbReference type="AlphaFoldDB" id="A0A8R7THG9"/>
<reference evidence="2" key="3">
    <citation type="submission" date="2022-06" db="UniProtKB">
        <authorList>
            <consortium name="EnsemblPlants"/>
        </authorList>
    </citation>
    <scope>IDENTIFICATION</scope>
</reference>
<evidence type="ECO:0000313" key="2">
    <source>
        <dbReference type="EnsemblPlants" id="TuG1812G0200002704.01.T01"/>
    </source>
</evidence>
<dbReference type="EnsemblPlants" id="TuG1812G0200002704.01.T02">
    <property type="protein sequence ID" value="TuG1812G0200002704.01.T02"/>
    <property type="gene ID" value="TuG1812G0200002704.01"/>
</dbReference>
<evidence type="ECO:0000313" key="3">
    <source>
        <dbReference type="Proteomes" id="UP000015106"/>
    </source>
</evidence>
<name>A0A8R7THG9_TRIUA</name>
<dbReference type="Gramene" id="TuG1812G0200002704.01.T02">
    <property type="protein sequence ID" value="TuG1812G0200002704.01.T02"/>
    <property type="gene ID" value="TuG1812G0200002704.01"/>
</dbReference>
<accession>A0A8R7THG9</accession>
<dbReference type="Proteomes" id="UP000015106">
    <property type="component" value="Chromosome 2"/>
</dbReference>
<reference evidence="2" key="2">
    <citation type="submission" date="2018-03" db="EMBL/GenBank/DDBJ databases">
        <title>The Triticum urartu genome reveals the dynamic nature of wheat genome evolution.</title>
        <authorList>
            <person name="Ling H."/>
            <person name="Ma B."/>
            <person name="Shi X."/>
            <person name="Liu H."/>
            <person name="Dong L."/>
            <person name="Sun H."/>
            <person name="Cao Y."/>
            <person name="Gao Q."/>
            <person name="Zheng S."/>
            <person name="Li Y."/>
            <person name="Yu Y."/>
            <person name="Du H."/>
            <person name="Qi M."/>
            <person name="Li Y."/>
            <person name="Yu H."/>
            <person name="Cui Y."/>
            <person name="Wang N."/>
            <person name="Chen C."/>
            <person name="Wu H."/>
            <person name="Zhao Y."/>
            <person name="Zhang J."/>
            <person name="Li Y."/>
            <person name="Zhou W."/>
            <person name="Zhang B."/>
            <person name="Hu W."/>
            <person name="Eijk M."/>
            <person name="Tang J."/>
            <person name="Witsenboer H."/>
            <person name="Zhao S."/>
            <person name="Li Z."/>
            <person name="Zhang A."/>
            <person name="Wang D."/>
            <person name="Liang C."/>
        </authorList>
    </citation>
    <scope>NUCLEOTIDE SEQUENCE [LARGE SCALE GENOMIC DNA]</scope>
    <source>
        <strain evidence="2">cv. G1812</strain>
    </source>
</reference>
<proteinExistence type="predicted"/>
<keyword evidence="3" id="KW-1185">Reference proteome</keyword>
<feature type="compositionally biased region" description="Polar residues" evidence="1">
    <location>
        <begin position="40"/>
        <end position="60"/>
    </location>
</feature>
<dbReference type="EnsemblPlants" id="TuG1812G0200002704.01.T01">
    <property type="protein sequence ID" value="TuG1812G0200002704.01.T01"/>
    <property type="gene ID" value="TuG1812G0200002704.01"/>
</dbReference>